<gene>
    <name evidence="1" type="ORF">SAMN04487969_1272</name>
</gene>
<dbReference type="EMBL" id="FONN01000027">
    <property type="protein sequence ID" value="SFF33326.1"/>
    <property type="molecule type" value="Genomic_DNA"/>
</dbReference>
<evidence type="ECO:0000313" key="1">
    <source>
        <dbReference type="EMBL" id="SFF33326.1"/>
    </source>
</evidence>
<protein>
    <submittedName>
        <fullName evidence="1">Uncharacterized protein</fullName>
    </submittedName>
</protein>
<dbReference type="RefSeq" id="WP_046234013.1">
    <property type="nucleotide sequence ID" value="NZ_FONN01000027.1"/>
</dbReference>
<accession>A0A1I2HXG9</accession>
<dbReference type="AlphaFoldDB" id="A0A1I2HXG9"/>
<dbReference type="Proteomes" id="UP000183410">
    <property type="component" value="Unassembled WGS sequence"/>
</dbReference>
<sequence length="174" mass="20435">MNKIFEEAKCIIQDINWSHREFNRPSYVILLSEHLRRGSLFYDYFHKDSMRTLVYSATKLADIQLPANISDNCEELTRTIELRFVRQMCTHYLEWAYLIGEGVPTAVKFQELYVPMMKLFERGGRIQYHHGQLIIGGISRSQFIPSDFSQVESKDTSDSYLDYIDNNDSDMKSL</sequence>
<reference evidence="2" key="1">
    <citation type="submission" date="2016-10" db="EMBL/GenBank/DDBJ databases">
        <authorList>
            <person name="Varghese N."/>
            <person name="Submissions S."/>
        </authorList>
    </citation>
    <scope>NUCLEOTIDE SEQUENCE [LARGE SCALE GENOMIC DNA]</scope>
    <source>
        <strain evidence="2">CGMCC 1.10223</strain>
    </source>
</reference>
<name>A0A1I2HXG9_9BACL</name>
<dbReference type="OrthoDB" id="2085833at2"/>
<evidence type="ECO:0000313" key="2">
    <source>
        <dbReference type="Proteomes" id="UP000183410"/>
    </source>
</evidence>
<keyword evidence="2" id="KW-1185">Reference proteome</keyword>
<proteinExistence type="predicted"/>
<organism evidence="1 2">
    <name type="scientific">Paenibacillus algorifonticola</name>
    <dbReference type="NCBI Taxonomy" id="684063"/>
    <lineage>
        <taxon>Bacteria</taxon>
        <taxon>Bacillati</taxon>
        <taxon>Bacillota</taxon>
        <taxon>Bacilli</taxon>
        <taxon>Bacillales</taxon>
        <taxon>Paenibacillaceae</taxon>
        <taxon>Paenibacillus</taxon>
    </lineage>
</organism>